<feature type="domain" description="Transposase IS4-like" evidence="5">
    <location>
        <begin position="130"/>
        <end position="336"/>
    </location>
</feature>
<reference evidence="7 8" key="1">
    <citation type="journal article" date="2020" name="Microbiol. Res.">
        <title>Flavobacterium pokkalii sp. nov., a novel plant growth promoting native rhizobacteria isolated from pokkali rice grown in coastal saline affected agricultural regions of southern India, Kerala.</title>
        <authorList>
            <person name="Menon R.R."/>
            <person name="Kumari S."/>
            <person name="Viver T."/>
            <person name="Rameshkumar N."/>
        </authorList>
    </citation>
    <scope>NUCLEOTIDE SEQUENCE [LARGE SCALE GENOMIC DNA]</scope>
    <source>
        <strain evidence="7 8">L1I52</strain>
    </source>
</reference>
<dbReference type="Pfam" id="PF14294">
    <property type="entry name" value="DUF4372"/>
    <property type="match status" value="1"/>
</dbReference>
<dbReference type="Proteomes" id="UP000661715">
    <property type="component" value="Unassembled WGS sequence"/>
</dbReference>
<sequence>MSKNIHFTGQPLFSQILSLIDKQEIKSFSHKGGYDKYVKKFDGYSHFVVMLYGVLMRYDSLREIVIGMLSEAGKLQHLGINYMVKRSTLSEANNRRSSEFFSKIYFSLYQKHKTVLADSQSTRSWEHLLHIMDSTTISLFSNVLKGVGRNPKHGKKKGGIKVHTVMRADEGLPYDVHFTSAATHDHVMLRKLKLTNGAFLAMDRAYIDYKVFEKFTQDGVFYVTKMKKNQRFETQQSCYRVNEKGLVVLNDAKVIFSKDDIKHTSRKIEYWEQNKKQSSVLLTNNFELDPDEIIEIYKRRWQIELLFKQLKQNFPLKYFYGESVNAIQTQILVTLITNLLLTVIKKKVKRDWSFSNLVTMVRQTLMYYINLYSFCENPEKAWLDIIQEREKSPPMPSLFD</sequence>
<organism evidence="7 8">
    <name type="scientific">Flavobacterium pokkalii</name>
    <dbReference type="NCBI Taxonomy" id="1940408"/>
    <lineage>
        <taxon>Bacteria</taxon>
        <taxon>Pseudomonadati</taxon>
        <taxon>Bacteroidota</taxon>
        <taxon>Flavobacteriia</taxon>
        <taxon>Flavobacteriales</taxon>
        <taxon>Flavobacteriaceae</taxon>
        <taxon>Flavobacterium</taxon>
    </lineage>
</organism>
<dbReference type="InterPro" id="IPR047952">
    <property type="entry name" value="Transpos_IS4"/>
</dbReference>
<dbReference type="PANTHER" id="PTHR33258:SF1">
    <property type="entry name" value="TRANSPOSASE INSL FOR INSERTION SEQUENCE ELEMENT IS186A-RELATED"/>
    <property type="match status" value="1"/>
</dbReference>
<dbReference type="EMBL" id="NASZ01000044">
    <property type="protein sequence ID" value="MBD0726708.1"/>
    <property type="molecule type" value="Genomic_DNA"/>
</dbReference>
<evidence type="ECO:0000259" key="6">
    <source>
        <dbReference type="Pfam" id="PF14294"/>
    </source>
</evidence>
<keyword evidence="2" id="KW-0815">Transposition</keyword>
<evidence type="ECO:0000313" key="7">
    <source>
        <dbReference type="EMBL" id="MBD0726708.1"/>
    </source>
</evidence>
<evidence type="ECO:0000256" key="4">
    <source>
        <dbReference type="ARBA" id="ARBA00023172"/>
    </source>
</evidence>
<dbReference type="Pfam" id="PF01609">
    <property type="entry name" value="DDE_Tnp_1"/>
    <property type="match status" value="1"/>
</dbReference>
<evidence type="ECO:0000313" key="8">
    <source>
        <dbReference type="Proteomes" id="UP000661715"/>
    </source>
</evidence>
<accession>A0ABR7UXI3</accession>
<evidence type="ECO:0000256" key="3">
    <source>
        <dbReference type="ARBA" id="ARBA00023125"/>
    </source>
</evidence>
<dbReference type="PANTHER" id="PTHR33258">
    <property type="entry name" value="TRANSPOSASE INSL FOR INSERTION SEQUENCE ELEMENT IS186A-RELATED"/>
    <property type="match status" value="1"/>
</dbReference>
<gene>
    <name evidence="7" type="ORF">B6A10_16170</name>
</gene>
<evidence type="ECO:0000256" key="1">
    <source>
        <dbReference type="ARBA" id="ARBA00010075"/>
    </source>
</evidence>
<dbReference type="NCBIfam" id="NF033592">
    <property type="entry name" value="transpos_IS4_1"/>
    <property type="match status" value="1"/>
</dbReference>
<comment type="similarity">
    <text evidence="1">Belongs to the transposase 11 family.</text>
</comment>
<dbReference type="InterPro" id="IPR002559">
    <property type="entry name" value="Transposase_11"/>
</dbReference>
<dbReference type="RefSeq" id="WP_188221692.1">
    <property type="nucleotide sequence ID" value="NZ_NASZ01000044.1"/>
</dbReference>
<dbReference type="SUPFAM" id="SSF53098">
    <property type="entry name" value="Ribonuclease H-like"/>
    <property type="match status" value="1"/>
</dbReference>
<name>A0ABR7UXI3_9FLAO</name>
<comment type="caution">
    <text evidence="7">The sequence shown here is derived from an EMBL/GenBank/DDBJ whole genome shotgun (WGS) entry which is preliminary data.</text>
</comment>
<keyword evidence="3" id="KW-0238">DNA-binding</keyword>
<keyword evidence="4" id="KW-0233">DNA recombination</keyword>
<proteinExistence type="inferred from homology"/>
<protein>
    <submittedName>
        <fullName evidence="7">Transposase</fullName>
    </submittedName>
</protein>
<dbReference type="InterPro" id="IPR012337">
    <property type="entry name" value="RNaseH-like_sf"/>
</dbReference>
<evidence type="ECO:0000256" key="2">
    <source>
        <dbReference type="ARBA" id="ARBA00022578"/>
    </source>
</evidence>
<keyword evidence="8" id="KW-1185">Reference proteome</keyword>
<feature type="domain" description="DUF4372" evidence="6">
    <location>
        <begin position="8"/>
        <end position="80"/>
    </location>
</feature>
<dbReference type="InterPro" id="IPR025399">
    <property type="entry name" value="DUF4372"/>
</dbReference>
<evidence type="ECO:0000259" key="5">
    <source>
        <dbReference type="Pfam" id="PF01609"/>
    </source>
</evidence>